<name>A0A062U2J1_9PROT</name>
<dbReference type="Pfam" id="PF00248">
    <property type="entry name" value="Aldo_ket_red"/>
    <property type="match status" value="1"/>
</dbReference>
<dbReference type="InterPro" id="IPR023210">
    <property type="entry name" value="NADP_OxRdtase_dom"/>
</dbReference>
<reference evidence="2 3" key="1">
    <citation type="journal article" date="2014" name="Antonie Van Leeuwenhoek">
        <title>Hyphomonas beringensis sp. nov. and Hyphomonas chukchiensis sp. nov., isolated from surface seawater of the Bering Sea and Chukchi Sea.</title>
        <authorList>
            <person name="Li C."/>
            <person name="Lai Q."/>
            <person name="Li G."/>
            <person name="Dong C."/>
            <person name="Wang J."/>
            <person name="Liao Y."/>
            <person name="Shao Z."/>
        </authorList>
    </citation>
    <scope>NUCLEOTIDE SEQUENCE [LARGE SCALE GENOMIC DNA]</scope>
    <source>
        <strain evidence="2 3">BH-BN04-4</strain>
    </source>
</reference>
<accession>A0A062U2J1</accession>
<dbReference type="eggNOG" id="COG0667">
    <property type="taxonomic scope" value="Bacteria"/>
</dbReference>
<dbReference type="Proteomes" id="UP000027190">
    <property type="component" value="Unassembled WGS sequence"/>
</dbReference>
<protein>
    <recommendedName>
        <fullName evidence="1">NADP-dependent oxidoreductase domain-containing protein</fullName>
    </recommendedName>
</protein>
<dbReference type="GO" id="GO:0016491">
    <property type="term" value="F:oxidoreductase activity"/>
    <property type="evidence" value="ECO:0007669"/>
    <property type="project" value="InterPro"/>
</dbReference>
<dbReference type="PATRIC" id="fig|1280947.3.peg.3383"/>
<proteinExistence type="predicted"/>
<sequence>MGNLYTAITDEEAADVLSAAKDAQFGYFDTAPYYGHGLSEQRVGAFLAKTGYRPALSTKVGRRLEPAGSNPIPDNGFASPAPFIPYFDYSACGIREAFAGSQERLGVDSVDMLLLHDVGAMVHGDAHPKILAQAIDEALPQMAALKAGGKTKWIGLGVNEIRVCEEVLAQVDLDVLLLAGRYTLLEHAAALPFLNACHMGGIRVVIGGAFNSGLLAASAGEPLRYDYDTAPEWAVDRAAQLREVCAAFDVPLPAAALQFCKAHPAVASVIPGAKSAEQVRQISEWSRHPIDSGLWDALKERQLISAEAPVS</sequence>
<feature type="domain" description="NADP-dependent oxidoreductase" evidence="1">
    <location>
        <begin position="2"/>
        <end position="299"/>
    </location>
</feature>
<dbReference type="InterPro" id="IPR020471">
    <property type="entry name" value="AKR"/>
</dbReference>
<evidence type="ECO:0000313" key="2">
    <source>
        <dbReference type="EMBL" id="KCZ54541.1"/>
    </source>
</evidence>
<evidence type="ECO:0000313" key="3">
    <source>
        <dbReference type="Proteomes" id="UP000027190"/>
    </source>
</evidence>
<dbReference type="STRING" id="1280947.HY30_09650"/>
<comment type="caution">
    <text evidence="2">The sequence shown here is derived from an EMBL/GenBank/DDBJ whole genome shotgun (WGS) entry which is preliminary data.</text>
</comment>
<dbReference type="SUPFAM" id="SSF51430">
    <property type="entry name" value="NAD(P)-linked oxidoreductase"/>
    <property type="match status" value="1"/>
</dbReference>
<keyword evidence="3" id="KW-1185">Reference proteome</keyword>
<dbReference type="InterPro" id="IPR036812">
    <property type="entry name" value="NAD(P)_OxRdtase_dom_sf"/>
</dbReference>
<gene>
    <name evidence="2" type="ORF">HY30_09650</name>
</gene>
<dbReference type="EMBL" id="AWFG01000074">
    <property type="protein sequence ID" value="KCZ54541.1"/>
    <property type="molecule type" value="Genomic_DNA"/>
</dbReference>
<dbReference type="PANTHER" id="PTHR42686">
    <property type="entry name" value="GH17980P-RELATED"/>
    <property type="match status" value="1"/>
</dbReference>
<organism evidence="2 3">
    <name type="scientific">Hyphomonas chukchiensis</name>
    <dbReference type="NCBI Taxonomy" id="1280947"/>
    <lineage>
        <taxon>Bacteria</taxon>
        <taxon>Pseudomonadati</taxon>
        <taxon>Pseudomonadota</taxon>
        <taxon>Alphaproteobacteria</taxon>
        <taxon>Hyphomonadales</taxon>
        <taxon>Hyphomonadaceae</taxon>
        <taxon>Hyphomonas</taxon>
    </lineage>
</organism>
<dbReference type="Gene3D" id="3.20.20.100">
    <property type="entry name" value="NADP-dependent oxidoreductase domain"/>
    <property type="match status" value="1"/>
</dbReference>
<dbReference type="GO" id="GO:0005829">
    <property type="term" value="C:cytosol"/>
    <property type="evidence" value="ECO:0007669"/>
    <property type="project" value="TreeGrafter"/>
</dbReference>
<dbReference type="PANTHER" id="PTHR42686:SF1">
    <property type="entry name" value="GH17980P-RELATED"/>
    <property type="match status" value="1"/>
</dbReference>
<dbReference type="AlphaFoldDB" id="A0A062U2J1"/>
<evidence type="ECO:0000259" key="1">
    <source>
        <dbReference type="Pfam" id="PF00248"/>
    </source>
</evidence>